<dbReference type="InterPro" id="IPR033469">
    <property type="entry name" value="CYTH-like_dom_sf"/>
</dbReference>
<organism evidence="3">
    <name type="scientific">Methylobacterium bullatum</name>
    <dbReference type="NCBI Taxonomy" id="570505"/>
    <lineage>
        <taxon>Bacteria</taxon>
        <taxon>Pseudomonadati</taxon>
        <taxon>Pseudomonadota</taxon>
        <taxon>Alphaproteobacteria</taxon>
        <taxon>Hyphomicrobiales</taxon>
        <taxon>Methylobacteriaceae</taxon>
        <taxon>Methylobacterium</taxon>
    </lineage>
</organism>
<gene>
    <name evidence="3" type="primary">ygiF</name>
    <name evidence="3" type="ORF">MBUL_02482</name>
</gene>
<keyword evidence="3" id="KW-0378">Hydrolase</keyword>
<dbReference type="PANTHER" id="PTHR39569">
    <property type="entry name" value="INORGANIC TRIPHOSPHATASE"/>
    <property type="match status" value="1"/>
</dbReference>
<dbReference type="InterPro" id="IPR039013">
    <property type="entry name" value="YgiF"/>
</dbReference>
<dbReference type="SMART" id="SM00880">
    <property type="entry name" value="CHAD"/>
    <property type="match status" value="1"/>
</dbReference>
<protein>
    <submittedName>
        <fullName evidence="3">Inorganic triphosphatase</fullName>
        <ecNumber evidence="3">3.6.1.25</ecNumber>
    </submittedName>
</protein>
<dbReference type="AlphaFoldDB" id="A0A679IU20"/>
<dbReference type="PROSITE" id="PS51708">
    <property type="entry name" value="CHAD"/>
    <property type="match status" value="1"/>
</dbReference>
<dbReference type="EMBL" id="LR743504">
    <property type="protein sequence ID" value="CAA2104004.1"/>
    <property type="molecule type" value="Genomic_DNA"/>
</dbReference>
<dbReference type="EC" id="3.6.1.25" evidence="3"/>
<dbReference type="SUPFAM" id="SSF55154">
    <property type="entry name" value="CYTH-like phosphatases"/>
    <property type="match status" value="1"/>
</dbReference>
<dbReference type="GO" id="GO:0046872">
    <property type="term" value="F:metal ion binding"/>
    <property type="evidence" value="ECO:0007669"/>
    <property type="project" value="TreeGrafter"/>
</dbReference>
<evidence type="ECO:0000259" key="1">
    <source>
        <dbReference type="PROSITE" id="PS51707"/>
    </source>
</evidence>
<sequence>MGTPREVELKLDCGAAELAELARHPLLAVEQPTEAEFLSATYYDTADRALHRKGMTLRVRRHGERHVQTVKAASSAAGLFDRSEWEWAVDGPTPDLSLLEDTPVPDVLGSASSPNLAAVVTTIIERTTRAVAHGHSRISATLDQGRVETPVGDAPIWELELELIEGDPADLFSLAQSLAESVPLRLGVLSKSERGFRILGETLRRPSKAGAVKLDRDASAATAFRTIAVACLTHLRLNEDVFLKTRDPEGLHQIRVALRRLRSAFTLFKPILVSDPGATTLREEIKRVTEPFGHARNLDVFLSETLADEMARRPEEAGLDDLRIRLEAERDRAYGTVFTILESQAWRSLILDLSAWIETGPWRGNARREAVSARDHAEAMLDKARRRIRKRGRHLQRLDAEARHEVRIEAKKLRYGAEFFASLYTEKKAQKRHKAFVSALSDLQDHLGALNDLATAHSVLASLASTGTGETADGDGRALFAAGLTAADGEARTNDLLKAAEKAHEELLDVKPFWR</sequence>
<dbReference type="InterPro" id="IPR007899">
    <property type="entry name" value="CHAD_dom"/>
</dbReference>
<name>A0A679IU20_9HYPH</name>
<dbReference type="PANTHER" id="PTHR39569:SF1">
    <property type="entry name" value="INORGANIC TRIPHOSPHATASE"/>
    <property type="match status" value="1"/>
</dbReference>
<dbReference type="Gene3D" id="2.40.320.10">
    <property type="entry name" value="Hypothetical Protein Pfu-838710-001"/>
    <property type="match status" value="1"/>
</dbReference>
<feature type="domain" description="CHAD" evidence="2">
    <location>
        <begin position="217"/>
        <end position="515"/>
    </location>
</feature>
<dbReference type="InterPro" id="IPR038186">
    <property type="entry name" value="CHAD_dom_sf"/>
</dbReference>
<accession>A0A679IU20</accession>
<reference evidence="3" key="1">
    <citation type="submission" date="2019-12" db="EMBL/GenBank/DDBJ databases">
        <authorList>
            <person name="Cremers G."/>
        </authorList>
    </citation>
    <scope>NUCLEOTIDE SEQUENCE</scope>
    <source>
        <strain evidence="3">Mbul1</strain>
    </source>
</reference>
<evidence type="ECO:0000259" key="2">
    <source>
        <dbReference type="PROSITE" id="PS51708"/>
    </source>
</evidence>
<dbReference type="SMART" id="SM01118">
    <property type="entry name" value="CYTH"/>
    <property type="match status" value="1"/>
</dbReference>
<dbReference type="PROSITE" id="PS51707">
    <property type="entry name" value="CYTH"/>
    <property type="match status" value="1"/>
</dbReference>
<proteinExistence type="predicted"/>
<evidence type="ECO:0000313" key="3">
    <source>
        <dbReference type="EMBL" id="CAA2104004.1"/>
    </source>
</evidence>
<dbReference type="Pfam" id="PF01928">
    <property type="entry name" value="CYTH"/>
    <property type="match status" value="1"/>
</dbReference>
<dbReference type="CDD" id="cd07756">
    <property type="entry name" value="CYTH-like_Pase_CHAD"/>
    <property type="match status" value="1"/>
</dbReference>
<dbReference type="GO" id="GO:0050355">
    <property type="term" value="F:inorganic triphosphate phosphatase activity"/>
    <property type="evidence" value="ECO:0007669"/>
    <property type="project" value="UniProtKB-EC"/>
</dbReference>
<dbReference type="InterPro" id="IPR023577">
    <property type="entry name" value="CYTH_domain"/>
</dbReference>
<dbReference type="Pfam" id="PF05235">
    <property type="entry name" value="CHAD"/>
    <property type="match status" value="1"/>
</dbReference>
<feature type="domain" description="CYTH" evidence="1">
    <location>
        <begin position="4"/>
        <end position="202"/>
    </location>
</feature>
<dbReference type="Gene3D" id="1.40.20.10">
    <property type="entry name" value="CHAD domain"/>
    <property type="match status" value="1"/>
</dbReference>